<dbReference type="EMBL" id="CASHTH010003066">
    <property type="protein sequence ID" value="CAI8039816.1"/>
    <property type="molecule type" value="Genomic_DNA"/>
</dbReference>
<gene>
    <name evidence="1" type="ORF">GBAR_LOCUS22190</name>
</gene>
<comment type="caution">
    <text evidence="1">The sequence shown here is derived from an EMBL/GenBank/DDBJ whole genome shotgun (WGS) entry which is preliminary data.</text>
</comment>
<proteinExistence type="predicted"/>
<organism evidence="1 2">
    <name type="scientific">Geodia barretti</name>
    <name type="common">Barrett's horny sponge</name>
    <dbReference type="NCBI Taxonomy" id="519541"/>
    <lineage>
        <taxon>Eukaryota</taxon>
        <taxon>Metazoa</taxon>
        <taxon>Porifera</taxon>
        <taxon>Demospongiae</taxon>
        <taxon>Heteroscleromorpha</taxon>
        <taxon>Tetractinellida</taxon>
        <taxon>Astrophorina</taxon>
        <taxon>Geodiidae</taxon>
        <taxon>Geodia</taxon>
    </lineage>
</organism>
<dbReference type="Proteomes" id="UP001174909">
    <property type="component" value="Unassembled WGS sequence"/>
</dbReference>
<evidence type="ECO:0000313" key="2">
    <source>
        <dbReference type="Proteomes" id="UP001174909"/>
    </source>
</evidence>
<reference evidence="1" key="1">
    <citation type="submission" date="2023-03" db="EMBL/GenBank/DDBJ databases">
        <authorList>
            <person name="Steffen K."/>
            <person name="Cardenas P."/>
        </authorList>
    </citation>
    <scope>NUCLEOTIDE SEQUENCE</scope>
</reference>
<dbReference type="GO" id="GO:0003746">
    <property type="term" value="F:translation elongation factor activity"/>
    <property type="evidence" value="ECO:0007669"/>
    <property type="project" value="UniProtKB-KW"/>
</dbReference>
<dbReference type="AlphaFoldDB" id="A0AA35T3U3"/>
<protein>
    <submittedName>
        <fullName evidence="1">Negative elongation factor A</fullName>
    </submittedName>
</protein>
<keyword evidence="1" id="KW-0648">Protein biosynthesis</keyword>
<evidence type="ECO:0000313" key="1">
    <source>
        <dbReference type="EMBL" id="CAI8039816.1"/>
    </source>
</evidence>
<keyword evidence="2" id="KW-1185">Reference proteome</keyword>
<keyword evidence="1" id="KW-0251">Elongation factor</keyword>
<accession>A0AA35T3U3</accession>
<sequence length="92" mass="10980">MRTEGNKRQQLLIAQEMFKESQNLTREHKALILGFMAGARENPYPNREVVTIKLNDRVQEESEGKKVLIETVFEMNYKTGMWRKLQYKRPHQ</sequence>
<name>A0AA35T3U3_GEOBA</name>